<keyword evidence="5" id="KW-0378">Hydrolase</keyword>
<proteinExistence type="inferred from homology"/>
<evidence type="ECO:0000256" key="3">
    <source>
        <dbReference type="ARBA" id="ARBA00022670"/>
    </source>
</evidence>
<sequence>MDFRKLAEEQKPSFLKDLNTIISINSVRDEATAGPGKPFGNGPKEALDAMLSMGKRDGFDVKNIDGYAGVVEYGDPDNPDTLGILGHLDIVPLGEGWTKQPLALTVNDGYLFGRGVLDDKGPTMAAYYALKLIREAKIPLKKRVMLVMGCDEESGMECMNYYLSHAEIPKTGFVPDADFPVIYGEKGGAHIILESETPTAIRSMHAGIRPNIVIGKADMTTDKATELQKELFAFFLKANSLEGSWKDNEDATTTWHVEGTPSHAAWPYKGVNAAVQLLRFAGAAFNDKLAHALGWLTSDWTGKNLGIQQDGLYMGMLTQNPGIVDIENGKTSVLLDIRYPNETNGQELLEKIRKAADGTEAGIHAVLKSDSRPLFVDPDSTLVKTLMDVYRTHTGDAYSPAITIGGGTYARKFENFVSFGPELPNDVKTTDQFVGGPHQRDEGIRESDLINAIAIYADAILRLAA</sequence>
<evidence type="ECO:0000313" key="10">
    <source>
        <dbReference type="Proteomes" id="UP000069771"/>
    </source>
</evidence>
<evidence type="ECO:0000313" key="9">
    <source>
        <dbReference type="EMBL" id="AMK54214.1"/>
    </source>
</evidence>
<dbReference type="Proteomes" id="UP000069771">
    <property type="component" value="Chromosome"/>
</dbReference>
<evidence type="ECO:0000256" key="8">
    <source>
        <dbReference type="ARBA" id="ARBA00023049"/>
    </source>
</evidence>
<evidence type="ECO:0000256" key="2">
    <source>
        <dbReference type="ARBA" id="ARBA00006247"/>
    </source>
</evidence>
<keyword evidence="8" id="KW-0482">Metalloprotease</keyword>
<dbReference type="GO" id="GO:0008270">
    <property type="term" value="F:zinc ion binding"/>
    <property type="evidence" value="ECO:0007669"/>
    <property type="project" value="InterPro"/>
</dbReference>
<dbReference type="GO" id="GO:0008237">
    <property type="term" value="F:metallopeptidase activity"/>
    <property type="evidence" value="ECO:0007669"/>
    <property type="project" value="UniProtKB-KW"/>
</dbReference>
<dbReference type="GO" id="GO:0006508">
    <property type="term" value="P:proteolysis"/>
    <property type="evidence" value="ECO:0007669"/>
    <property type="project" value="UniProtKB-KW"/>
</dbReference>
<evidence type="ECO:0000256" key="5">
    <source>
        <dbReference type="ARBA" id="ARBA00022801"/>
    </source>
</evidence>
<keyword evidence="3" id="KW-0645">Protease</keyword>
<dbReference type="NCBIfam" id="TIGR01887">
    <property type="entry name" value="dipeptidaselike"/>
    <property type="match status" value="1"/>
</dbReference>
<organism evidence="9 10">
    <name type="scientific">Faecalibaculum rodentium</name>
    <dbReference type="NCBI Taxonomy" id="1702221"/>
    <lineage>
        <taxon>Bacteria</taxon>
        <taxon>Bacillati</taxon>
        <taxon>Bacillota</taxon>
        <taxon>Erysipelotrichia</taxon>
        <taxon>Erysipelotrichales</taxon>
        <taxon>Erysipelotrichaceae</taxon>
        <taxon>Faecalibaculum</taxon>
    </lineage>
</organism>
<dbReference type="OrthoDB" id="9761532at2"/>
<keyword evidence="7" id="KW-0224">Dipeptidase</keyword>
<keyword evidence="6" id="KW-0862">Zinc</keyword>
<dbReference type="Pfam" id="PF01546">
    <property type="entry name" value="Peptidase_M20"/>
    <property type="match status" value="1"/>
</dbReference>
<evidence type="ECO:0000256" key="6">
    <source>
        <dbReference type="ARBA" id="ARBA00022833"/>
    </source>
</evidence>
<accession>A0A140DU87</accession>
<dbReference type="GeneID" id="78477843"/>
<protein>
    <submittedName>
        <fullName evidence="9">Dipeptidase</fullName>
    </submittedName>
</protein>
<evidence type="ECO:0000256" key="7">
    <source>
        <dbReference type="ARBA" id="ARBA00022997"/>
    </source>
</evidence>
<dbReference type="Gene3D" id="3.40.630.10">
    <property type="entry name" value="Zn peptidases"/>
    <property type="match status" value="1"/>
</dbReference>
<dbReference type="SUPFAM" id="SSF53187">
    <property type="entry name" value="Zn-dependent exopeptidases"/>
    <property type="match status" value="1"/>
</dbReference>
<dbReference type="SUPFAM" id="SSF55031">
    <property type="entry name" value="Bacterial exopeptidase dimerisation domain"/>
    <property type="match status" value="1"/>
</dbReference>
<dbReference type="KEGG" id="fro:AALO17_10800"/>
<dbReference type="GO" id="GO:0016805">
    <property type="term" value="F:dipeptidase activity"/>
    <property type="evidence" value="ECO:0007669"/>
    <property type="project" value="UniProtKB-KW"/>
</dbReference>
<dbReference type="STRING" id="1702221.AALO17_10800"/>
<keyword evidence="4" id="KW-0479">Metal-binding</keyword>
<dbReference type="InterPro" id="IPR010964">
    <property type="entry name" value="M20A_pepV-rel"/>
</dbReference>
<reference evidence="9 10" key="1">
    <citation type="journal article" date="2016" name="Gut Pathog.">
        <title>Whole genome sequencing of "Faecalibaculum rodentium" ALO17, isolated from C57BL/6J laboratory mouse feces.</title>
        <authorList>
            <person name="Lim S."/>
            <person name="Chang D.H."/>
            <person name="Ahn S."/>
            <person name="Kim B.C."/>
        </authorList>
    </citation>
    <scope>NUCLEOTIDE SEQUENCE [LARGE SCALE GENOMIC DNA]</scope>
    <source>
        <strain evidence="9 10">Alo17</strain>
    </source>
</reference>
<comment type="cofactor">
    <cofactor evidence="1">
        <name>Zn(2+)</name>
        <dbReference type="ChEBI" id="CHEBI:29105"/>
    </cofactor>
</comment>
<dbReference type="PANTHER" id="PTHR43808">
    <property type="entry name" value="ACETYLORNITHINE DEACETYLASE"/>
    <property type="match status" value="1"/>
</dbReference>
<keyword evidence="10" id="KW-1185">Reference proteome</keyword>
<dbReference type="Gene3D" id="3.30.70.360">
    <property type="match status" value="2"/>
</dbReference>
<comment type="similarity">
    <text evidence="2">Belongs to the peptidase M20A family.</text>
</comment>
<evidence type="ECO:0000256" key="4">
    <source>
        <dbReference type="ARBA" id="ARBA00022723"/>
    </source>
</evidence>
<dbReference type="RefSeq" id="WP_067556273.1">
    <property type="nucleotide sequence ID" value="NZ_CAJTBG010000020.1"/>
</dbReference>
<dbReference type="GO" id="GO:0006526">
    <property type="term" value="P:L-arginine biosynthetic process"/>
    <property type="evidence" value="ECO:0007669"/>
    <property type="project" value="TreeGrafter"/>
</dbReference>
<dbReference type="GO" id="GO:0008777">
    <property type="term" value="F:acetylornithine deacetylase activity"/>
    <property type="evidence" value="ECO:0007669"/>
    <property type="project" value="TreeGrafter"/>
</dbReference>
<dbReference type="InterPro" id="IPR002933">
    <property type="entry name" value="Peptidase_M20"/>
</dbReference>
<dbReference type="AlphaFoldDB" id="A0A140DU87"/>
<dbReference type="PATRIC" id="fig|1702221.3.peg.1042"/>
<dbReference type="InterPro" id="IPR050072">
    <property type="entry name" value="Peptidase_M20A"/>
</dbReference>
<dbReference type="EMBL" id="CP011391">
    <property type="protein sequence ID" value="AMK54214.1"/>
    <property type="molecule type" value="Genomic_DNA"/>
</dbReference>
<evidence type="ECO:0000256" key="1">
    <source>
        <dbReference type="ARBA" id="ARBA00001947"/>
    </source>
</evidence>
<dbReference type="PANTHER" id="PTHR43808:SF31">
    <property type="entry name" value="N-ACETYL-L-CITRULLINE DEACETYLASE"/>
    <property type="match status" value="1"/>
</dbReference>
<gene>
    <name evidence="9" type="ORF">AALO17_10800</name>
</gene>
<dbReference type="InterPro" id="IPR036264">
    <property type="entry name" value="Bact_exopeptidase_dim_dom"/>
</dbReference>
<dbReference type="NCBIfam" id="NF005591">
    <property type="entry name" value="PRK07318.1"/>
    <property type="match status" value="1"/>
</dbReference>
<name>A0A140DU87_9FIRM</name>